<comment type="caution">
    <text evidence="3">The sequence shown here is derived from an EMBL/GenBank/DDBJ whole genome shotgun (WGS) entry which is preliminary data.</text>
</comment>
<dbReference type="InterPro" id="IPR000551">
    <property type="entry name" value="MerR-type_HTH_dom"/>
</dbReference>
<evidence type="ECO:0000259" key="2">
    <source>
        <dbReference type="PROSITE" id="PS50937"/>
    </source>
</evidence>
<dbReference type="AlphaFoldDB" id="A0A2S6HPR6"/>
<dbReference type="GO" id="GO:0003700">
    <property type="term" value="F:DNA-binding transcription factor activity"/>
    <property type="evidence" value="ECO:0007669"/>
    <property type="project" value="InterPro"/>
</dbReference>
<proteinExistence type="predicted"/>
<dbReference type="PROSITE" id="PS50937">
    <property type="entry name" value="HTH_MERR_2"/>
    <property type="match status" value="1"/>
</dbReference>
<dbReference type="RefSeq" id="WP_104437990.1">
    <property type="nucleotide sequence ID" value="NZ_PTJA01000009.1"/>
</dbReference>
<dbReference type="InterPro" id="IPR011256">
    <property type="entry name" value="Reg_factor_effector_dom_sf"/>
</dbReference>
<evidence type="ECO:0000256" key="1">
    <source>
        <dbReference type="ARBA" id="ARBA00023125"/>
    </source>
</evidence>
<dbReference type="PANTHER" id="PTHR30204:SF85">
    <property type="entry name" value="MULTIDRUG-EFFLUX TRANSPORTER 2 REGULATOR"/>
    <property type="match status" value="1"/>
</dbReference>
<sequence length="274" mass="31704">MIHEQYLTTSEFAKACGVTKHTLFHYDEIGILKPEYVNEKGYRFYSLKQFATFDIIEVLQKAGTPLSEIKEYLEHKSPARFLSVVEEKRKQLILEQKKLKRMEKLLQTTYDMTKNALSVICNVPYTENQEEDYFIVAPLSSNGAENEDMKKMGEHYEYCAAHQIELTYPFGTITVKSDLEKKIYDRPAYFYNKLGKKCTGEKVHIKPRGKYAVINHKGPYDTLPKSYEILADYINKSNLQIAGNAYEQEILSYLAAEDPSEYIIQIAIEVVSKD</sequence>
<dbReference type="Proteomes" id="UP000237749">
    <property type="component" value="Unassembled WGS sequence"/>
</dbReference>
<feature type="domain" description="HTH merR-type" evidence="2">
    <location>
        <begin position="6"/>
        <end position="75"/>
    </location>
</feature>
<evidence type="ECO:0000313" key="3">
    <source>
        <dbReference type="EMBL" id="PPK79565.1"/>
    </source>
</evidence>
<protein>
    <submittedName>
        <fullName evidence="3">DNA-binding transcriptional MerR regulator</fullName>
    </submittedName>
</protein>
<dbReference type="InterPro" id="IPR009061">
    <property type="entry name" value="DNA-bd_dom_put_sf"/>
</dbReference>
<dbReference type="SUPFAM" id="SSF46955">
    <property type="entry name" value="Putative DNA-binding domain"/>
    <property type="match status" value="1"/>
</dbReference>
<dbReference type="Gene3D" id="3.20.80.10">
    <property type="entry name" value="Regulatory factor, effector binding domain"/>
    <property type="match status" value="1"/>
</dbReference>
<dbReference type="PROSITE" id="PS00552">
    <property type="entry name" value="HTH_MERR_1"/>
    <property type="match status" value="1"/>
</dbReference>
<dbReference type="EMBL" id="PTJA01000009">
    <property type="protein sequence ID" value="PPK79565.1"/>
    <property type="molecule type" value="Genomic_DNA"/>
</dbReference>
<dbReference type="InterPro" id="IPR029442">
    <property type="entry name" value="GyrI-like"/>
</dbReference>
<keyword evidence="1 3" id="KW-0238">DNA-binding</keyword>
<accession>A0A2S6HPR6</accession>
<dbReference type="OrthoDB" id="9810140at2"/>
<dbReference type="SUPFAM" id="SSF55136">
    <property type="entry name" value="Probable bacterial effector-binding domain"/>
    <property type="match status" value="1"/>
</dbReference>
<reference evidence="3 4" key="1">
    <citation type="submission" date="2018-02" db="EMBL/GenBank/DDBJ databases">
        <title>Genomic Encyclopedia of Archaeal and Bacterial Type Strains, Phase II (KMG-II): from individual species to whole genera.</title>
        <authorList>
            <person name="Goeker M."/>
        </authorList>
    </citation>
    <scope>NUCLEOTIDE SEQUENCE [LARGE SCALE GENOMIC DNA]</scope>
    <source>
        <strain evidence="3 4">DSM 3808</strain>
    </source>
</reference>
<keyword evidence="4" id="KW-1185">Reference proteome</keyword>
<dbReference type="GO" id="GO:0003677">
    <property type="term" value="F:DNA binding"/>
    <property type="evidence" value="ECO:0007669"/>
    <property type="project" value="UniProtKB-KW"/>
</dbReference>
<dbReference type="SMART" id="SM00422">
    <property type="entry name" value="HTH_MERR"/>
    <property type="match status" value="1"/>
</dbReference>
<evidence type="ECO:0000313" key="4">
    <source>
        <dbReference type="Proteomes" id="UP000237749"/>
    </source>
</evidence>
<gene>
    <name evidence="3" type="ORF">BXY41_10943</name>
</gene>
<dbReference type="Pfam" id="PF13411">
    <property type="entry name" value="MerR_1"/>
    <property type="match status" value="1"/>
</dbReference>
<dbReference type="PANTHER" id="PTHR30204">
    <property type="entry name" value="REDOX-CYCLING DRUG-SENSING TRANSCRIPTIONAL ACTIVATOR SOXR"/>
    <property type="match status" value="1"/>
</dbReference>
<dbReference type="Gene3D" id="1.10.1660.10">
    <property type="match status" value="1"/>
</dbReference>
<name>A0A2S6HPR6_9FIRM</name>
<dbReference type="Pfam" id="PF06445">
    <property type="entry name" value="GyrI-like"/>
    <property type="match status" value="1"/>
</dbReference>
<dbReference type="InterPro" id="IPR047057">
    <property type="entry name" value="MerR_fam"/>
</dbReference>
<organism evidence="3 4">
    <name type="scientific">Lacrimispora xylanisolvens</name>
    <dbReference type="NCBI Taxonomy" id="384636"/>
    <lineage>
        <taxon>Bacteria</taxon>
        <taxon>Bacillati</taxon>
        <taxon>Bacillota</taxon>
        <taxon>Clostridia</taxon>
        <taxon>Lachnospirales</taxon>
        <taxon>Lachnospiraceae</taxon>
        <taxon>Lacrimispora</taxon>
    </lineage>
</organism>
<dbReference type="CDD" id="cd04782">
    <property type="entry name" value="HTH_BltR"/>
    <property type="match status" value="1"/>
</dbReference>